<keyword evidence="2" id="KW-0805">Transcription regulation</keyword>
<dbReference type="Proteomes" id="UP000308199">
    <property type="component" value="Unassembled WGS sequence"/>
</dbReference>
<dbReference type="EMBL" id="SGPK01000605">
    <property type="protein sequence ID" value="THH01109.1"/>
    <property type="molecule type" value="Genomic_DNA"/>
</dbReference>
<evidence type="ECO:0000313" key="9">
    <source>
        <dbReference type="Proteomes" id="UP000308199"/>
    </source>
</evidence>
<reference evidence="8 9" key="1">
    <citation type="submission" date="2019-02" db="EMBL/GenBank/DDBJ databases">
        <title>Genome sequencing of the rare red list fungi Phellinidium pouzarii.</title>
        <authorList>
            <person name="Buettner E."/>
            <person name="Kellner H."/>
        </authorList>
    </citation>
    <scope>NUCLEOTIDE SEQUENCE [LARGE SCALE GENOMIC DNA]</scope>
    <source>
        <strain evidence="8 9">DSM 108285</strain>
    </source>
</reference>
<evidence type="ECO:0000256" key="1">
    <source>
        <dbReference type="ARBA" id="ARBA00004123"/>
    </source>
</evidence>
<proteinExistence type="predicted"/>
<dbReference type="PANTHER" id="PTHR15741:SF27">
    <property type="entry name" value="TRANSCRIPTION FACTOR AP-4"/>
    <property type="match status" value="1"/>
</dbReference>
<dbReference type="Pfam" id="PF00010">
    <property type="entry name" value="HLH"/>
    <property type="match status" value="1"/>
</dbReference>
<keyword evidence="4" id="KW-0804">Transcription</keyword>
<evidence type="ECO:0000256" key="3">
    <source>
        <dbReference type="ARBA" id="ARBA00023125"/>
    </source>
</evidence>
<feature type="compositionally biased region" description="Low complexity" evidence="6">
    <location>
        <begin position="107"/>
        <end position="140"/>
    </location>
</feature>
<dbReference type="GO" id="GO:0046983">
    <property type="term" value="F:protein dimerization activity"/>
    <property type="evidence" value="ECO:0007669"/>
    <property type="project" value="InterPro"/>
</dbReference>
<feature type="compositionally biased region" description="Low complexity" evidence="6">
    <location>
        <begin position="176"/>
        <end position="189"/>
    </location>
</feature>
<dbReference type="PROSITE" id="PS50888">
    <property type="entry name" value="BHLH"/>
    <property type="match status" value="1"/>
</dbReference>
<comment type="caution">
    <text evidence="8">The sequence shown here is derived from an EMBL/GenBank/DDBJ whole genome shotgun (WGS) entry which is preliminary data.</text>
</comment>
<feature type="compositionally biased region" description="Low complexity" evidence="6">
    <location>
        <begin position="85"/>
        <end position="97"/>
    </location>
</feature>
<dbReference type="InterPro" id="IPR052207">
    <property type="entry name" value="Max-like/E-box_TFs"/>
</dbReference>
<accession>A0A4S4KR66</accession>
<feature type="region of interest" description="Disordered" evidence="6">
    <location>
        <begin position="81"/>
        <end position="151"/>
    </location>
</feature>
<gene>
    <name evidence="8" type="ORF">EW145_g6977</name>
</gene>
<dbReference type="SUPFAM" id="SSF47459">
    <property type="entry name" value="HLH, helix-loop-helix DNA-binding domain"/>
    <property type="match status" value="1"/>
</dbReference>
<feature type="domain" description="BHLH" evidence="7">
    <location>
        <begin position="148"/>
        <end position="221"/>
    </location>
</feature>
<keyword evidence="3" id="KW-0238">DNA-binding</keyword>
<dbReference type="Gene3D" id="4.10.280.10">
    <property type="entry name" value="Helix-loop-helix DNA-binding domain"/>
    <property type="match status" value="1"/>
</dbReference>
<keyword evidence="5" id="KW-0539">Nucleus</keyword>
<dbReference type="GO" id="GO:0000981">
    <property type="term" value="F:DNA-binding transcription factor activity, RNA polymerase II-specific"/>
    <property type="evidence" value="ECO:0007669"/>
    <property type="project" value="TreeGrafter"/>
</dbReference>
<evidence type="ECO:0000256" key="6">
    <source>
        <dbReference type="SAM" id="MobiDB-lite"/>
    </source>
</evidence>
<name>A0A4S4KR66_9AGAM</name>
<dbReference type="OrthoDB" id="5778525at2759"/>
<dbReference type="InterPro" id="IPR036638">
    <property type="entry name" value="HLH_DNA-bd_sf"/>
</dbReference>
<sequence length="245" mass="26247">MSVADFQFSFDPSLFPEPPTVPPSAELFSASETSDIFGFLDNFSDLDFGSDTFNAVRQNAPPSMTEPFLSAYPELNANGAQLAASSSSNGTESSVRSHPYQRQYRQRSPSPRTRSPSSPNLPPNTSSSSTSSSGPGLTRTKVLLSDPQKRMNHIMSEQKRRNAIREGYAQLTTLLAPAGAPPGSGMPTRGRPKGSGAKGKARSGAGKSGVLLRAVEYCQWLEEGRDALLEEVGRVEAAAGIRMDF</sequence>
<feature type="region of interest" description="Disordered" evidence="6">
    <location>
        <begin position="176"/>
        <end position="206"/>
    </location>
</feature>
<keyword evidence="9" id="KW-1185">Reference proteome</keyword>
<dbReference type="PANTHER" id="PTHR15741">
    <property type="entry name" value="BASIC HELIX-LOOP-HELIX ZIP TRANSCRIPTION FACTOR"/>
    <property type="match status" value="1"/>
</dbReference>
<evidence type="ECO:0000256" key="2">
    <source>
        <dbReference type="ARBA" id="ARBA00023015"/>
    </source>
</evidence>
<comment type="subcellular location">
    <subcellularLocation>
        <location evidence="1">Nucleus</location>
    </subcellularLocation>
</comment>
<protein>
    <recommendedName>
        <fullName evidence="7">BHLH domain-containing protein</fullName>
    </recommendedName>
</protein>
<organism evidence="8 9">
    <name type="scientific">Phellinidium pouzarii</name>
    <dbReference type="NCBI Taxonomy" id="167371"/>
    <lineage>
        <taxon>Eukaryota</taxon>
        <taxon>Fungi</taxon>
        <taxon>Dikarya</taxon>
        <taxon>Basidiomycota</taxon>
        <taxon>Agaricomycotina</taxon>
        <taxon>Agaricomycetes</taxon>
        <taxon>Hymenochaetales</taxon>
        <taxon>Hymenochaetaceae</taxon>
        <taxon>Phellinidium</taxon>
    </lineage>
</organism>
<evidence type="ECO:0000256" key="5">
    <source>
        <dbReference type="ARBA" id="ARBA00023242"/>
    </source>
</evidence>
<evidence type="ECO:0000259" key="7">
    <source>
        <dbReference type="PROSITE" id="PS50888"/>
    </source>
</evidence>
<dbReference type="GO" id="GO:0005634">
    <property type="term" value="C:nucleus"/>
    <property type="evidence" value="ECO:0007669"/>
    <property type="project" value="UniProtKB-SubCell"/>
</dbReference>
<evidence type="ECO:0000313" key="8">
    <source>
        <dbReference type="EMBL" id="THH01109.1"/>
    </source>
</evidence>
<dbReference type="InterPro" id="IPR011598">
    <property type="entry name" value="bHLH_dom"/>
</dbReference>
<dbReference type="GO" id="GO:0000978">
    <property type="term" value="F:RNA polymerase II cis-regulatory region sequence-specific DNA binding"/>
    <property type="evidence" value="ECO:0007669"/>
    <property type="project" value="TreeGrafter"/>
</dbReference>
<evidence type="ECO:0000256" key="4">
    <source>
        <dbReference type="ARBA" id="ARBA00023163"/>
    </source>
</evidence>
<dbReference type="AlphaFoldDB" id="A0A4S4KR66"/>